<dbReference type="Pfam" id="PF01553">
    <property type="entry name" value="Acyltransferase"/>
    <property type="match status" value="1"/>
</dbReference>
<gene>
    <name evidence="3" type="ORF">IAA96_09050</name>
</gene>
<accession>A0A9D9EPF7</accession>
<evidence type="ECO:0000256" key="1">
    <source>
        <dbReference type="SAM" id="MobiDB-lite"/>
    </source>
</evidence>
<reference evidence="3" key="2">
    <citation type="journal article" date="2021" name="PeerJ">
        <title>Extensive microbial diversity within the chicken gut microbiome revealed by metagenomics and culture.</title>
        <authorList>
            <person name="Gilroy R."/>
            <person name="Ravi A."/>
            <person name="Getino M."/>
            <person name="Pursley I."/>
            <person name="Horton D.L."/>
            <person name="Alikhan N.F."/>
            <person name="Baker D."/>
            <person name="Gharbi K."/>
            <person name="Hall N."/>
            <person name="Watson M."/>
            <person name="Adriaenssens E.M."/>
            <person name="Foster-Nyarko E."/>
            <person name="Jarju S."/>
            <person name="Secka A."/>
            <person name="Antonio M."/>
            <person name="Oren A."/>
            <person name="Chaudhuri R.R."/>
            <person name="La Ragione R."/>
            <person name="Hildebrand F."/>
            <person name="Pallen M.J."/>
        </authorList>
    </citation>
    <scope>NUCLEOTIDE SEQUENCE</scope>
    <source>
        <strain evidence="3">B3-4054</strain>
    </source>
</reference>
<reference evidence="3" key="1">
    <citation type="submission" date="2020-10" db="EMBL/GenBank/DDBJ databases">
        <authorList>
            <person name="Gilroy R."/>
        </authorList>
    </citation>
    <scope>NUCLEOTIDE SEQUENCE</scope>
    <source>
        <strain evidence="3">B3-4054</strain>
    </source>
</reference>
<feature type="compositionally biased region" description="Basic and acidic residues" evidence="1">
    <location>
        <begin position="152"/>
        <end position="165"/>
    </location>
</feature>
<keyword evidence="3" id="KW-0808">Transferase</keyword>
<comment type="caution">
    <text evidence="3">The sequence shown here is derived from an EMBL/GenBank/DDBJ whole genome shotgun (WGS) entry which is preliminary data.</text>
</comment>
<evidence type="ECO:0000313" key="3">
    <source>
        <dbReference type="EMBL" id="MBO8451234.1"/>
    </source>
</evidence>
<dbReference type="InterPro" id="IPR002123">
    <property type="entry name" value="Plipid/glycerol_acylTrfase"/>
</dbReference>
<name>A0A9D9EPF7_9SPIR</name>
<dbReference type="EMBL" id="JADIMS010000167">
    <property type="protein sequence ID" value="MBO8451234.1"/>
    <property type="molecule type" value="Genomic_DNA"/>
</dbReference>
<proteinExistence type="predicted"/>
<dbReference type="CDD" id="cd07989">
    <property type="entry name" value="LPLAT_AGPAT-like"/>
    <property type="match status" value="1"/>
</dbReference>
<feature type="domain" description="Phospholipid/glycerol acyltransferase" evidence="2">
    <location>
        <begin position="1"/>
        <end position="102"/>
    </location>
</feature>
<dbReference type="Proteomes" id="UP000823616">
    <property type="component" value="Unassembled WGS sequence"/>
</dbReference>
<dbReference type="AlphaFoldDB" id="A0A9D9EPF7"/>
<feature type="non-terminal residue" evidence="3">
    <location>
        <position position="1"/>
    </location>
</feature>
<dbReference type="SMART" id="SM00563">
    <property type="entry name" value="PlsC"/>
    <property type="match status" value="1"/>
</dbReference>
<dbReference type="SUPFAM" id="SSF69593">
    <property type="entry name" value="Glycerol-3-phosphate (1)-acyltransferase"/>
    <property type="match status" value="1"/>
</dbReference>
<evidence type="ECO:0000313" key="4">
    <source>
        <dbReference type="Proteomes" id="UP000823616"/>
    </source>
</evidence>
<organism evidence="3 4">
    <name type="scientific">Candidatus Avitreponema avistercoris</name>
    <dbReference type="NCBI Taxonomy" id="2840705"/>
    <lineage>
        <taxon>Bacteria</taxon>
        <taxon>Pseudomonadati</taxon>
        <taxon>Spirochaetota</taxon>
        <taxon>Spirochaetia</taxon>
        <taxon>Spirochaetales</taxon>
        <taxon>Candidatus Avitreponema</taxon>
    </lineage>
</organism>
<keyword evidence="3" id="KW-0012">Acyltransferase</keyword>
<sequence length="174" mass="19382">HLDGARLRFVAKAELASHVPVVAPVLRSDGHCLIVRGGKSLHVMESIDRFARRVQENGWLPVIFPEGTRSRDGRLGRFHAAGVRRFLDDAPMPVAVFAMDGGWQYADLNGIIRNLRNGFYKVKLVGIFPPPSGKQEQLRVLEEAERRIAAQLDEWRKPQDEKKAVPDAGTASVP</sequence>
<protein>
    <submittedName>
        <fullName evidence="3">1-acyl-sn-glycerol-3-phosphate acyltransferase</fullName>
    </submittedName>
</protein>
<evidence type="ECO:0000259" key="2">
    <source>
        <dbReference type="SMART" id="SM00563"/>
    </source>
</evidence>
<dbReference type="GO" id="GO:0016746">
    <property type="term" value="F:acyltransferase activity"/>
    <property type="evidence" value="ECO:0007669"/>
    <property type="project" value="UniProtKB-KW"/>
</dbReference>
<feature type="region of interest" description="Disordered" evidence="1">
    <location>
        <begin position="152"/>
        <end position="174"/>
    </location>
</feature>